<gene>
    <name evidence="2" type="primary">AVEN_163042_1</name>
    <name evidence="2" type="ORF">TNCV_3863141</name>
</gene>
<protein>
    <recommendedName>
        <fullName evidence="1">Mutator-like transposase domain-containing protein</fullName>
    </recommendedName>
</protein>
<evidence type="ECO:0000313" key="2">
    <source>
        <dbReference type="EMBL" id="GFY06010.1"/>
    </source>
</evidence>
<reference evidence="2" key="1">
    <citation type="submission" date="2020-08" db="EMBL/GenBank/DDBJ databases">
        <title>Multicomponent nature underlies the extraordinary mechanical properties of spider dragline silk.</title>
        <authorList>
            <person name="Kono N."/>
            <person name="Nakamura H."/>
            <person name="Mori M."/>
            <person name="Yoshida Y."/>
            <person name="Ohtoshi R."/>
            <person name="Malay A.D."/>
            <person name="Moran D.A.P."/>
            <person name="Tomita M."/>
            <person name="Numata K."/>
            <person name="Arakawa K."/>
        </authorList>
    </citation>
    <scope>NUCLEOTIDE SEQUENCE</scope>
</reference>
<accession>A0A8X6S7B6</accession>
<dbReference type="AlphaFoldDB" id="A0A8X6S7B6"/>
<feature type="domain" description="Mutator-like transposase" evidence="1">
    <location>
        <begin position="2"/>
        <end position="119"/>
    </location>
</feature>
<dbReference type="Pfam" id="PF20700">
    <property type="entry name" value="Mutator"/>
    <property type="match status" value="1"/>
</dbReference>
<proteinExistence type="predicted"/>
<sequence length="196" mass="22161">MNGCVAAISVDTGKVLDIEVMSSYCPTCKRLQTMPRNFEYESSKADHICQCNFTGSSSKMEIMGASRIFLRSEKTRRLHYTQYYGDGDSKAFMSVKDTYGLNSVTKFEWIGHVQKRVDSNEDIRLNESDCEESGESAHVIDNIPRNPDIYVARDGTKWIPHNSNVPGRYAARNVLRQISGPTSFTKHNVNVSFLMI</sequence>
<name>A0A8X6S7B6_TRICX</name>
<evidence type="ECO:0000313" key="3">
    <source>
        <dbReference type="Proteomes" id="UP000887159"/>
    </source>
</evidence>
<comment type="caution">
    <text evidence="2">The sequence shown here is derived from an EMBL/GenBank/DDBJ whole genome shotgun (WGS) entry which is preliminary data.</text>
</comment>
<dbReference type="Proteomes" id="UP000887159">
    <property type="component" value="Unassembled WGS sequence"/>
</dbReference>
<dbReference type="EMBL" id="BMAU01021256">
    <property type="protein sequence ID" value="GFY06010.1"/>
    <property type="molecule type" value="Genomic_DNA"/>
</dbReference>
<dbReference type="InterPro" id="IPR049012">
    <property type="entry name" value="Mutator_transp_dom"/>
</dbReference>
<organism evidence="2 3">
    <name type="scientific">Trichonephila clavipes</name>
    <name type="common">Golden silk orbweaver</name>
    <name type="synonym">Nephila clavipes</name>
    <dbReference type="NCBI Taxonomy" id="2585209"/>
    <lineage>
        <taxon>Eukaryota</taxon>
        <taxon>Metazoa</taxon>
        <taxon>Ecdysozoa</taxon>
        <taxon>Arthropoda</taxon>
        <taxon>Chelicerata</taxon>
        <taxon>Arachnida</taxon>
        <taxon>Araneae</taxon>
        <taxon>Araneomorphae</taxon>
        <taxon>Entelegynae</taxon>
        <taxon>Araneoidea</taxon>
        <taxon>Nephilidae</taxon>
        <taxon>Trichonephila</taxon>
    </lineage>
</organism>
<keyword evidence="3" id="KW-1185">Reference proteome</keyword>
<evidence type="ECO:0000259" key="1">
    <source>
        <dbReference type="Pfam" id="PF20700"/>
    </source>
</evidence>